<dbReference type="Gene3D" id="1.10.357.10">
    <property type="entry name" value="Tetracycline Repressor, domain 2"/>
    <property type="match status" value="1"/>
</dbReference>
<gene>
    <name evidence="2" type="ORF">SAMN04488052_101843</name>
</gene>
<accession>A0A1H8QXJ8</accession>
<protein>
    <recommendedName>
        <fullName evidence="1">QsdR TetR regulatory C-terminal domain-containing protein</fullName>
    </recommendedName>
</protein>
<evidence type="ECO:0000259" key="1">
    <source>
        <dbReference type="Pfam" id="PF18598"/>
    </source>
</evidence>
<dbReference type="EMBL" id="FOEG01000001">
    <property type="protein sequence ID" value="SEO58721.1"/>
    <property type="molecule type" value="Genomic_DNA"/>
</dbReference>
<dbReference type="AlphaFoldDB" id="A0A1H8QXJ8"/>
<reference evidence="2 3" key="1">
    <citation type="submission" date="2016-10" db="EMBL/GenBank/DDBJ databases">
        <authorList>
            <person name="de Groot N.N."/>
        </authorList>
    </citation>
    <scope>NUCLEOTIDE SEQUENCE [LARGE SCALE GENOMIC DNA]</scope>
    <source>
        <strain evidence="2 3">CGMCC 1.6291</strain>
    </source>
</reference>
<dbReference type="SUPFAM" id="SSF48498">
    <property type="entry name" value="Tetracyclin repressor-like, C-terminal domain"/>
    <property type="match status" value="1"/>
</dbReference>
<dbReference type="Proteomes" id="UP000199657">
    <property type="component" value="Unassembled WGS sequence"/>
</dbReference>
<dbReference type="STRING" id="406100.SAMN04488052_101843"/>
<dbReference type="RefSeq" id="WP_091640163.1">
    <property type="nucleotide sequence ID" value="NZ_FOEG01000001.1"/>
</dbReference>
<name>A0A1H8QXJ8_9GAMM</name>
<dbReference type="OrthoDB" id="158903at2"/>
<sequence length="209" mass="23409">MSRKTPLALALNDASRSSRPTPITAFRLARRWWLDGKRLNLSALAEELEIGRATLMRWVGNKELLLGEILWSLYKDVFDEARARADANPSLQGVDYLAAIYHDVNTEVMGAEPLHQFLRQDPQFALRVLTSNVSGLQRRLIDTWSALLQEQARAGRIDPQLDTDSLAFFLVRIGEGAIYSDIICGREPGLDQATTAFRLLLSSPDTTGR</sequence>
<dbReference type="InterPro" id="IPR036271">
    <property type="entry name" value="Tet_transcr_reg_TetR-rel_C_sf"/>
</dbReference>
<proteinExistence type="predicted"/>
<dbReference type="Pfam" id="PF18598">
    <property type="entry name" value="TetR_C_36"/>
    <property type="match status" value="1"/>
</dbReference>
<keyword evidence="3" id="KW-1185">Reference proteome</keyword>
<dbReference type="InterPro" id="IPR041485">
    <property type="entry name" value="TetR_C_36"/>
</dbReference>
<organism evidence="2 3">
    <name type="scientific">Aquisalimonas asiatica</name>
    <dbReference type="NCBI Taxonomy" id="406100"/>
    <lineage>
        <taxon>Bacteria</taxon>
        <taxon>Pseudomonadati</taxon>
        <taxon>Pseudomonadota</taxon>
        <taxon>Gammaproteobacteria</taxon>
        <taxon>Chromatiales</taxon>
        <taxon>Ectothiorhodospiraceae</taxon>
        <taxon>Aquisalimonas</taxon>
    </lineage>
</organism>
<evidence type="ECO:0000313" key="2">
    <source>
        <dbReference type="EMBL" id="SEO58721.1"/>
    </source>
</evidence>
<evidence type="ECO:0000313" key="3">
    <source>
        <dbReference type="Proteomes" id="UP000199657"/>
    </source>
</evidence>
<feature type="domain" description="QsdR TetR regulatory C-terminal" evidence="1">
    <location>
        <begin position="92"/>
        <end position="201"/>
    </location>
</feature>